<keyword evidence="1 2" id="KW-0807">Transducer</keyword>
<dbReference type="PANTHER" id="PTHR32089:SF112">
    <property type="entry name" value="LYSOZYME-LIKE PROTEIN-RELATED"/>
    <property type="match status" value="1"/>
</dbReference>
<dbReference type="RefSeq" id="WP_150337329.1">
    <property type="nucleotide sequence ID" value="NZ_JAERIX010000046.1"/>
</dbReference>
<proteinExistence type="predicted"/>
<feature type="domain" description="Methyl-accepting transducer" evidence="3">
    <location>
        <begin position="508"/>
        <end position="652"/>
    </location>
</feature>
<dbReference type="SMART" id="SM01204">
    <property type="entry name" value="FIST_C"/>
    <property type="match status" value="1"/>
</dbReference>
<dbReference type="SUPFAM" id="SSF58104">
    <property type="entry name" value="Methyl-accepting chemotaxis protein (MCP) signaling domain"/>
    <property type="match status" value="1"/>
</dbReference>
<evidence type="ECO:0000256" key="1">
    <source>
        <dbReference type="ARBA" id="ARBA00023224"/>
    </source>
</evidence>
<dbReference type="Pfam" id="PF10442">
    <property type="entry name" value="FIST_C"/>
    <property type="match status" value="1"/>
</dbReference>
<dbReference type="AlphaFoldDB" id="A0A5M9QMY3"/>
<dbReference type="Pfam" id="PF08495">
    <property type="entry name" value="FIST"/>
    <property type="match status" value="1"/>
</dbReference>
<dbReference type="EMBL" id="VXKE01000014">
    <property type="protein sequence ID" value="KAA8709630.1"/>
    <property type="molecule type" value="Genomic_DNA"/>
</dbReference>
<evidence type="ECO:0000259" key="3">
    <source>
        <dbReference type="PROSITE" id="PS50111"/>
    </source>
</evidence>
<evidence type="ECO:0000313" key="4">
    <source>
        <dbReference type="EMBL" id="KAA8709630.1"/>
    </source>
</evidence>
<evidence type="ECO:0000256" key="2">
    <source>
        <dbReference type="PROSITE-ProRule" id="PRU00284"/>
    </source>
</evidence>
<evidence type="ECO:0000313" key="5">
    <source>
        <dbReference type="Proteomes" id="UP000323707"/>
    </source>
</evidence>
<dbReference type="PROSITE" id="PS50111">
    <property type="entry name" value="CHEMOTAXIS_TRANSDUC_2"/>
    <property type="match status" value="1"/>
</dbReference>
<sequence>MFHFKSKSAPKIPQSDIISLYLTDNITQRIKEVQMPIKLALGYAMPNTDLAQAAAQIKAALPSDAVLIMASSSGLLCSKDANVERQSFYGDGLDGQGVSLMLFSSNMIADIYTTKLDLGIAMAESSEQIAHIENEVRKVRVPFKVESYDTLGYVLVDGLSGSESFLMEAIYNVGKLACLYVGGSAGGKLDFKNTYIFDNTSVVQGAAVITYVKLKPNYRFGIFKTQNFQATDTKFVVLDSNVKARTISKFLDNNYSAINVLDALARHFGCAIEQVPQMMESYAFGIKINDAIYVRSIAQFDIAQKHIATYCDVDSAEELTLLKRVDFIQSTNADYEQFSRNKPKPIGAIFNDCILRRLHNASALGSLKTFRDFPVVGFSTFGELLGVNINETLSAVFFYRLDNAQADFSDEILDSFHIQYSQFKSYFLYKRLMRLKLINNINELMLSQLKDSIPTFTNVAGALRSAGKDFSDMGANLDEVNTQFNAFSQQLEDRMQTGSQDMNLEDRVSHLLEQIGDLNRVLDIISGIADQTNLLALNAAIEAARAGEHGRGFAVVADEVRNLAERTQKSLDDTSASVKSVIENVHTINKSAKNASLGMLDISEHSKNISSTIHTLIQNSKTLSNEMNEKVGISEQIEAELQKISVYENVLETLHKSHN</sequence>
<protein>
    <submittedName>
        <fullName evidence="4">Chemotaxis protein</fullName>
    </submittedName>
</protein>
<dbReference type="PANTHER" id="PTHR32089">
    <property type="entry name" value="METHYL-ACCEPTING CHEMOTAXIS PROTEIN MCPB"/>
    <property type="match status" value="1"/>
</dbReference>
<dbReference type="Gene3D" id="1.10.287.950">
    <property type="entry name" value="Methyl-accepting chemotaxis protein"/>
    <property type="match status" value="1"/>
</dbReference>
<dbReference type="Proteomes" id="UP000323707">
    <property type="component" value="Unassembled WGS sequence"/>
</dbReference>
<dbReference type="InterPro" id="IPR019494">
    <property type="entry name" value="FIST_C"/>
</dbReference>
<name>A0A5M9QMY3_9HELI</name>
<dbReference type="Pfam" id="PF00015">
    <property type="entry name" value="MCPsignal"/>
    <property type="match status" value="1"/>
</dbReference>
<comment type="caution">
    <text evidence="4">The sequence shown here is derived from an EMBL/GenBank/DDBJ whole genome shotgun (WGS) entry which is preliminary data.</text>
</comment>
<dbReference type="SMART" id="SM00897">
    <property type="entry name" value="FIST"/>
    <property type="match status" value="1"/>
</dbReference>
<dbReference type="GO" id="GO:0007165">
    <property type="term" value="P:signal transduction"/>
    <property type="evidence" value="ECO:0007669"/>
    <property type="project" value="UniProtKB-KW"/>
</dbReference>
<reference evidence="4 5" key="1">
    <citation type="submission" date="2019-09" db="EMBL/GenBank/DDBJ databases">
        <title>Draft genome sequence of various Type strains from the CCUG.</title>
        <authorList>
            <person name="Pineiro-Iglesias B."/>
            <person name="Tunovic T."/>
            <person name="Unosson C."/>
            <person name="Inganas E."/>
            <person name="Ohlen M."/>
            <person name="Cardew S."/>
            <person name="Jensie-Markopoulos S."/>
            <person name="Salva-Serra F."/>
            <person name="Jaen-Luchoro D."/>
            <person name="Karlsson R."/>
            <person name="Svensson-Stadler L."/>
            <person name="Chun J."/>
            <person name="Moore E."/>
        </authorList>
    </citation>
    <scope>NUCLEOTIDE SEQUENCE [LARGE SCALE GENOMIC DNA]</scope>
    <source>
        <strain evidence="4 5">CCUG 32756T</strain>
    </source>
</reference>
<gene>
    <name evidence="4" type="ORF">F4V45_05005</name>
</gene>
<dbReference type="GO" id="GO:0016020">
    <property type="term" value="C:membrane"/>
    <property type="evidence" value="ECO:0007669"/>
    <property type="project" value="InterPro"/>
</dbReference>
<dbReference type="SMART" id="SM00283">
    <property type="entry name" value="MA"/>
    <property type="match status" value="1"/>
</dbReference>
<dbReference type="InterPro" id="IPR013702">
    <property type="entry name" value="FIST_domain_N"/>
</dbReference>
<organism evidence="4 5">
    <name type="scientific">Helicobacter canis</name>
    <dbReference type="NCBI Taxonomy" id="29419"/>
    <lineage>
        <taxon>Bacteria</taxon>
        <taxon>Pseudomonadati</taxon>
        <taxon>Campylobacterota</taxon>
        <taxon>Epsilonproteobacteria</taxon>
        <taxon>Campylobacterales</taxon>
        <taxon>Helicobacteraceae</taxon>
        <taxon>Helicobacter</taxon>
    </lineage>
</organism>
<accession>A0A5M9QMY3</accession>
<dbReference type="InterPro" id="IPR004089">
    <property type="entry name" value="MCPsignal_dom"/>
</dbReference>